<evidence type="ECO:0000313" key="2">
    <source>
        <dbReference type="Proteomes" id="UP000515506"/>
    </source>
</evidence>
<dbReference type="Proteomes" id="UP000515506">
    <property type="component" value="Chromosome"/>
</dbReference>
<organism evidence="1 2">
    <name type="scientific">Pseudoxanthomonas mexicana</name>
    <dbReference type="NCBI Taxonomy" id="128785"/>
    <lineage>
        <taxon>Bacteria</taxon>
        <taxon>Pseudomonadati</taxon>
        <taxon>Pseudomonadota</taxon>
        <taxon>Gammaproteobacteria</taxon>
        <taxon>Lysobacterales</taxon>
        <taxon>Lysobacteraceae</taxon>
        <taxon>Pseudoxanthomonas</taxon>
    </lineage>
</organism>
<keyword evidence="2" id="KW-1185">Reference proteome</keyword>
<name>A0ABX6R9I2_PSEMX</name>
<dbReference type="SUPFAM" id="SSF56399">
    <property type="entry name" value="ADP-ribosylation"/>
    <property type="match status" value="1"/>
</dbReference>
<dbReference type="EMBL" id="CP060028">
    <property type="protein sequence ID" value="QND79574.1"/>
    <property type="molecule type" value="Genomic_DNA"/>
</dbReference>
<proteinExistence type="predicted"/>
<protein>
    <recommendedName>
        <fullName evidence="3">DUF3990 domain-containing protein</fullName>
    </recommendedName>
</protein>
<reference evidence="1 2" key="1">
    <citation type="submission" date="2020-08" db="EMBL/GenBank/DDBJ databases">
        <title>Streptomycin resistant and MDR strain, P. mexicana.</title>
        <authorList>
            <person name="Ganesh-kumar S."/>
            <person name="Zhe T."/>
            <person name="Yu Z."/>
            <person name="Min Y."/>
        </authorList>
    </citation>
    <scope>NUCLEOTIDE SEQUENCE [LARGE SCALE GENOMIC DNA]</scope>
    <source>
        <strain evidence="1 2">GTZY</strain>
    </source>
</reference>
<evidence type="ECO:0000313" key="1">
    <source>
        <dbReference type="EMBL" id="QND79574.1"/>
    </source>
</evidence>
<accession>A0ABX6R9I2</accession>
<evidence type="ECO:0008006" key="3">
    <source>
        <dbReference type="Google" id="ProtNLM"/>
    </source>
</evidence>
<sequence length="230" mass="26022">MIDGHLLVAYHGCDVTVRDGLVSGRIKPRESRNQYDWLGPGFYLFEGDHERARAFAEAAANEPHRRLTAKPIATPSVVGCVFSVQRCLDMTTKEGRFEFESAYRAFEEGYRQSGEKLPVNMPANAHDQEFLLRGLDRAVFSFIHTTRLQLHDFEYFQAVRGAFRQGPEIAPNSGFHRDSNVQIALRDFTCVKGWFLLPEEKQLNDIEFAAAEAKLAAVRAANPKPHQVAR</sequence>
<gene>
    <name evidence="1" type="ORF">H4W19_14670</name>
</gene>